<feature type="transmembrane region" description="Helical" evidence="1">
    <location>
        <begin position="349"/>
        <end position="367"/>
    </location>
</feature>
<proteinExistence type="predicted"/>
<dbReference type="RefSeq" id="WP_354281603.1">
    <property type="nucleotide sequence ID" value="NZ_JBEPMK010000006.1"/>
</dbReference>
<keyword evidence="1" id="KW-1133">Transmembrane helix</keyword>
<dbReference type="Pfam" id="PF09586">
    <property type="entry name" value="YfhO"/>
    <property type="match status" value="1"/>
</dbReference>
<feature type="transmembrane region" description="Helical" evidence="1">
    <location>
        <begin position="156"/>
        <end position="177"/>
    </location>
</feature>
<keyword evidence="1" id="KW-0812">Transmembrane</keyword>
<evidence type="ECO:0000313" key="3">
    <source>
        <dbReference type="Proteomes" id="UP001549055"/>
    </source>
</evidence>
<feature type="transmembrane region" description="Helical" evidence="1">
    <location>
        <begin position="379"/>
        <end position="398"/>
    </location>
</feature>
<feature type="transmembrane region" description="Helical" evidence="1">
    <location>
        <begin position="290"/>
        <end position="310"/>
    </location>
</feature>
<feature type="transmembrane region" description="Helical" evidence="1">
    <location>
        <begin position="9"/>
        <end position="33"/>
    </location>
</feature>
<dbReference type="PANTHER" id="PTHR38454:SF1">
    <property type="entry name" value="INTEGRAL MEMBRANE PROTEIN"/>
    <property type="match status" value="1"/>
</dbReference>
<dbReference type="PANTHER" id="PTHR38454">
    <property type="entry name" value="INTEGRAL MEMBRANE PROTEIN-RELATED"/>
    <property type="match status" value="1"/>
</dbReference>
<evidence type="ECO:0000313" key="2">
    <source>
        <dbReference type="EMBL" id="MET3645112.1"/>
    </source>
</evidence>
<feature type="transmembrane region" description="Helical" evidence="1">
    <location>
        <begin position="824"/>
        <end position="842"/>
    </location>
</feature>
<sequence>MNYPKKKTVLYHLISFLLPLTIMGILLATHGIWWGSKTTILASDGFHQYVIFNQTLRNALHGQGSIFYTFTSGLGLNFYALSAYYLGSFLSPLVYFFSLSSMPDAFYLFTIVKFGLTGLSSYYSLTRIHKKLSPTLGLLLSTGLSLMSFSTSQLEINSWLDIFILVPLILLGLHRLATKQGRTLYYISLTCLFIQSYYFGYMTAIFLLLYFFLEISWDIKGRISTFIDFTVVSLLSTLTSMIVLLPTYLDLKTHGESFTAISSLKTENSWFLDIFAKNIVGNFDTTKFGAIPMISVGLLPLILALLFFFLPTIKRVTKLTYSLVLAFIVASFYLQPLDLFWQGMHAPNMFLHRYAWVFSFLIIYMAAETCIRLKEIKRWNFLAVGIFLIAGFVTTYLFKEHYSFLDNSLFLLTAEFVIVYGLLFLANISNKISLQFFTISLLLFSIFEIGLHSHYQIQGLADEWNFPSRENYARDIKDIDNLVKDVDNNYRTERLLPQTGNDSMKFNYNGISQFSSVRNRSSSSTLDKLGFRSDGTNLNLRYQNNTLIADSLFGIKYNIASTNPNKLGFSLYKNGTSLNLYQNHNAQQIGILTTGLYKNIKFTNLTLDNQTNFLNALTGLNHHYFTSLEPASSSQTKLFENRVSLQAKTGQETASVQYTLTIPKNGQLYVSLPNIRYSNENSKNILITVNNQSSEFTMDNTFAFFNVGYFKDQEEVTLTISFPKNQTISYDLPQFYILDQAAYQEAISTLSEKNIHTTLDKNTVKTTYSTTEDASIFYTIPYDKGWTATQNGKKLTISRAQNGFMKVNVKKGSGTIILTFIPNGFYISCLCCVGGLLFFFLYERLRKKQQ</sequence>
<dbReference type="Proteomes" id="UP001549055">
    <property type="component" value="Unassembled WGS sequence"/>
</dbReference>
<organism evidence="2 3">
    <name type="scientific">Streptococcus gallinaceus</name>
    <dbReference type="NCBI Taxonomy" id="165758"/>
    <lineage>
        <taxon>Bacteria</taxon>
        <taxon>Bacillati</taxon>
        <taxon>Bacillota</taxon>
        <taxon>Bacilli</taxon>
        <taxon>Lactobacillales</taxon>
        <taxon>Streptococcaceae</taxon>
        <taxon>Streptococcus</taxon>
    </lineage>
</organism>
<feature type="transmembrane region" description="Helical" evidence="1">
    <location>
        <begin position="105"/>
        <end position="125"/>
    </location>
</feature>
<feature type="transmembrane region" description="Helical" evidence="1">
    <location>
        <begin position="432"/>
        <end position="451"/>
    </location>
</feature>
<feature type="transmembrane region" description="Helical" evidence="1">
    <location>
        <begin position="183"/>
        <end position="213"/>
    </location>
</feature>
<feature type="transmembrane region" description="Helical" evidence="1">
    <location>
        <begin position="225"/>
        <end position="249"/>
    </location>
</feature>
<keyword evidence="1" id="KW-0472">Membrane</keyword>
<dbReference type="EMBL" id="JBEPMK010000006">
    <property type="protein sequence ID" value="MET3645112.1"/>
    <property type="molecule type" value="Genomic_DNA"/>
</dbReference>
<evidence type="ECO:0000256" key="1">
    <source>
        <dbReference type="SAM" id="Phobius"/>
    </source>
</evidence>
<feature type="transmembrane region" description="Helical" evidence="1">
    <location>
        <begin position="131"/>
        <end position="149"/>
    </location>
</feature>
<reference evidence="2 3" key="1">
    <citation type="submission" date="2024-06" db="EMBL/GenBank/DDBJ databases">
        <title>Genomic Encyclopedia of Type Strains, Phase IV (KMG-IV): sequencing the most valuable type-strain genomes for metagenomic binning, comparative biology and taxonomic classification.</title>
        <authorList>
            <person name="Goeker M."/>
        </authorList>
    </citation>
    <scope>NUCLEOTIDE SEQUENCE [LARGE SCALE GENOMIC DNA]</scope>
    <source>
        <strain evidence="2 3">DSM 15349</strain>
    </source>
</reference>
<feature type="transmembrane region" description="Helical" evidence="1">
    <location>
        <begin position="404"/>
        <end position="425"/>
    </location>
</feature>
<feature type="transmembrane region" description="Helical" evidence="1">
    <location>
        <begin position="78"/>
        <end position="98"/>
    </location>
</feature>
<feature type="transmembrane region" description="Helical" evidence="1">
    <location>
        <begin position="319"/>
        <end position="337"/>
    </location>
</feature>
<name>A0ABV2JMI0_9STRE</name>
<dbReference type="InterPro" id="IPR018580">
    <property type="entry name" value="Uncharacterised_YfhO"/>
</dbReference>
<keyword evidence="3" id="KW-1185">Reference proteome</keyword>
<comment type="caution">
    <text evidence="2">The sequence shown here is derived from an EMBL/GenBank/DDBJ whole genome shotgun (WGS) entry which is preliminary data.</text>
</comment>
<gene>
    <name evidence="2" type="ORF">ABID27_001755</name>
</gene>
<protein>
    <submittedName>
        <fullName evidence="2">Membrane protein YfhO</fullName>
    </submittedName>
</protein>
<accession>A0ABV2JMI0</accession>